<keyword evidence="2" id="KW-1185">Reference proteome</keyword>
<dbReference type="Proteomes" id="UP000799441">
    <property type="component" value="Unassembled WGS sequence"/>
</dbReference>
<comment type="caution">
    <text evidence="1">The sequence shown here is derived from an EMBL/GenBank/DDBJ whole genome shotgun (WGS) entry which is preliminary data.</text>
</comment>
<dbReference type="EMBL" id="MU003936">
    <property type="protein sequence ID" value="KAF2715888.1"/>
    <property type="molecule type" value="Genomic_DNA"/>
</dbReference>
<gene>
    <name evidence="1" type="ORF">K431DRAFT_43881</name>
</gene>
<name>A0A9P4UJM5_9PEZI</name>
<evidence type="ECO:0000313" key="1">
    <source>
        <dbReference type="EMBL" id="KAF2715888.1"/>
    </source>
</evidence>
<dbReference type="AlphaFoldDB" id="A0A9P4UJM5"/>
<evidence type="ECO:0000313" key="2">
    <source>
        <dbReference type="Proteomes" id="UP000799441"/>
    </source>
</evidence>
<sequence length="77" mass="8390">MLQILSRREGETDFGRYFDNQRLHHIVSTAITAGNAGCSSGSDSMYLAQMRTSADTRAGPHLCPAIDLADVYARTSL</sequence>
<reference evidence="1" key="1">
    <citation type="journal article" date="2020" name="Stud. Mycol.">
        <title>101 Dothideomycetes genomes: a test case for predicting lifestyles and emergence of pathogens.</title>
        <authorList>
            <person name="Haridas S."/>
            <person name="Albert R."/>
            <person name="Binder M."/>
            <person name="Bloem J."/>
            <person name="Labutti K."/>
            <person name="Salamov A."/>
            <person name="Andreopoulos B."/>
            <person name="Baker S."/>
            <person name="Barry K."/>
            <person name="Bills G."/>
            <person name="Bluhm B."/>
            <person name="Cannon C."/>
            <person name="Castanera R."/>
            <person name="Culley D."/>
            <person name="Daum C."/>
            <person name="Ezra D."/>
            <person name="Gonzalez J."/>
            <person name="Henrissat B."/>
            <person name="Kuo A."/>
            <person name="Liang C."/>
            <person name="Lipzen A."/>
            <person name="Lutzoni F."/>
            <person name="Magnuson J."/>
            <person name="Mondo S."/>
            <person name="Nolan M."/>
            <person name="Ohm R."/>
            <person name="Pangilinan J."/>
            <person name="Park H.-J."/>
            <person name="Ramirez L."/>
            <person name="Alfaro M."/>
            <person name="Sun H."/>
            <person name="Tritt A."/>
            <person name="Yoshinaga Y."/>
            <person name="Zwiers L.-H."/>
            <person name="Turgeon B."/>
            <person name="Goodwin S."/>
            <person name="Spatafora J."/>
            <person name="Crous P."/>
            <person name="Grigoriev I."/>
        </authorList>
    </citation>
    <scope>NUCLEOTIDE SEQUENCE</scope>
    <source>
        <strain evidence="1">CBS 116435</strain>
    </source>
</reference>
<accession>A0A9P4UJM5</accession>
<organism evidence="1 2">
    <name type="scientific">Polychaeton citri CBS 116435</name>
    <dbReference type="NCBI Taxonomy" id="1314669"/>
    <lineage>
        <taxon>Eukaryota</taxon>
        <taxon>Fungi</taxon>
        <taxon>Dikarya</taxon>
        <taxon>Ascomycota</taxon>
        <taxon>Pezizomycotina</taxon>
        <taxon>Dothideomycetes</taxon>
        <taxon>Dothideomycetidae</taxon>
        <taxon>Capnodiales</taxon>
        <taxon>Capnodiaceae</taxon>
        <taxon>Polychaeton</taxon>
    </lineage>
</organism>
<protein>
    <submittedName>
        <fullName evidence="1">Uncharacterized protein</fullName>
    </submittedName>
</protein>
<proteinExistence type="predicted"/>